<evidence type="ECO:0000313" key="2">
    <source>
        <dbReference type="Proteomes" id="UP000593567"/>
    </source>
</evidence>
<evidence type="ECO:0000313" key="1">
    <source>
        <dbReference type="EMBL" id="KAF6037477.1"/>
    </source>
</evidence>
<sequence length="138" mass="15867">MSCREDCCAKCELLINATMKAKTDKEKDNTLAAFQQHMNLAYESRDLYNECISNAKNGEIKHIIFDFAEQLTLPTTTRQVGPMYFRIGRRMQLLGVCDTAIPIQTNYLYDEHQTIGCDSKKSHGPNSVIFMLHHYLKE</sequence>
<organism evidence="1 2">
    <name type="scientific">Bugula neritina</name>
    <name type="common">Brown bryozoan</name>
    <name type="synonym">Sertularia neritina</name>
    <dbReference type="NCBI Taxonomy" id="10212"/>
    <lineage>
        <taxon>Eukaryota</taxon>
        <taxon>Metazoa</taxon>
        <taxon>Spiralia</taxon>
        <taxon>Lophotrochozoa</taxon>
        <taxon>Bryozoa</taxon>
        <taxon>Gymnolaemata</taxon>
        <taxon>Cheilostomatida</taxon>
        <taxon>Flustrina</taxon>
        <taxon>Buguloidea</taxon>
        <taxon>Bugulidae</taxon>
        <taxon>Bugula</taxon>
    </lineage>
</organism>
<gene>
    <name evidence="1" type="ORF">EB796_004214</name>
</gene>
<dbReference type="Proteomes" id="UP000593567">
    <property type="component" value="Unassembled WGS sequence"/>
</dbReference>
<reference evidence="1" key="1">
    <citation type="submission" date="2020-06" db="EMBL/GenBank/DDBJ databases">
        <title>Draft genome of Bugula neritina, a colonial animal packing powerful symbionts and potential medicines.</title>
        <authorList>
            <person name="Rayko M."/>
        </authorList>
    </citation>
    <scope>NUCLEOTIDE SEQUENCE [LARGE SCALE GENOMIC DNA]</scope>
    <source>
        <strain evidence="1">Kwan_BN1</strain>
    </source>
</reference>
<dbReference type="OrthoDB" id="6094485at2759"/>
<accession>A0A7J7KGV6</accession>
<dbReference type="AlphaFoldDB" id="A0A7J7KGV6"/>
<dbReference type="PANTHER" id="PTHR34415">
    <property type="entry name" value="INTEGRASE CATALYTIC DOMAIN-CONTAINING PROTEIN"/>
    <property type="match status" value="1"/>
</dbReference>
<name>A0A7J7KGV6_BUGNE</name>
<dbReference type="EMBL" id="VXIV02000562">
    <property type="protein sequence ID" value="KAF6037477.1"/>
    <property type="molecule type" value="Genomic_DNA"/>
</dbReference>
<proteinExistence type="predicted"/>
<keyword evidence="2" id="KW-1185">Reference proteome</keyword>
<comment type="caution">
    <text evidence="1">The sequence shown here is derived from an EMBL/GenBank/DDBJ whole genome shotgun (WGS) entry which is preliminary data.</text>
</comment>
<protein>
    <submittedName>
        <fullName evidence="1">Uncharacterized protein</fullName>
    </submittedName>
</protein>
<dbReference type="PANTHER" id="PTHR34415:SF1">
    <property type="entry name" value="INTEGRASE CATALYTIC DOMAIN-CONTAINING PROTEIN"/>
    <property type="match status" value="1"/>
</dbReference>